<comment type="caution">
    <text evidence="2">The sequence shown here is derived from an EMBL/GenBank/DDBJ whole genome shotgun (WGS) entry which is preliminary data.</text>
</comment>
<gene>
    <name evidence="2" type="ORF">LLUT_LOCUS11905</name>
</gene>
<organism evidence="2 3">
    <name type="scientific">Lupinus luteus</name>
    <name type="common">European yellow lupine</name>
    <dbReference type="NCBI Taxonomy" id="3873"/>
    <lineage>
        <taxon>Eukaryota</taxon>
        <taxon>Viridiplantae</taxon>
        <taxon>Streptophyta</taxon>
        <taxon>Embryophyta</taxon>
        <taxon>Tracheophyta</taxon>
        <taxon>Spermatophyta</taxon>
        <taxon>Magnoliopsida</taxon>
        <taxon>eudicotyledons</taxon>
        <taxon>Gunneridae</taxon>
        <taxon>Pentapetalae</taxon>
        <taxon>rosids</taxon>
        <taxon>fabids</taxon>
        <taxon>Fabales</taxon>
        <taxon>Fabaceae</taxon>
        <taxon>Papilionoideae</taxon>
        <taxon>50 kb inversion clade</taxon>
        <taxon>genistoids sensu lato</taxon>
        <taxon>core genistoids</taxon>
        <taxon>Genisteae</taxon>
        <taxon>Lupinus</taxon>
    </lineage>
</organism>
<protein>
    <submittedName>
        <fullName evidence="2">Uncharacterized protein</fullName>
    </submittedName>
</protein>
<sequence>MPHSFHRGINSNDEGGVYVGDTDGGGNDGAINMEVAFESYEDVKEGVQVCEEVAPLVPYFNACTHVGMDCIEGVGSHAMASCDSNVGNFVVDSVSLTACASYHAGKEVCGPGFGVLDVIGSAMEGVGKRVTPKFVEVGCKSSHKVGEVYGFHNEKLVENSGDVDRNEDKTFENVVEEDQSEISVLLKFIVLICNMVTRKKVKDDGVGCQK</sequence>
<evidence type="ECO:0000256" key="1">
    <source>
        <dbReference type="SAM" id="MobiDB-lite"/>
    </source>
</evidence>
<name>A0AAV1WN55_LUPLU</name>
<dbReference type="EMBL" id="CAXHTB010000008">
    <property type="protein sequence ID" value="CAL0310845.1"/>
    <property type="molecule type" value="Genomic_DNA"/>
</dbReference>
<proteinExistence type="predicted"/>
<dbReference type="AlphaFoldDB" id="A0AAV1WN55"/>
<evidence type="ECO:0000313" key="2">
    <source>
        <dbReference type="EMBL" id="CAL0310845.1"/>
    </source>
</evidence>
<keyword evidence="3" id="KW-1185">Reference proteome</keyword>
<feature type="region of interest" description="Disordered" evidence="1">
    <location>
        <begin position="1"/>
        <end position="23"/>
    </location>
</feature>
<dbReference type="Proteomes" id="UP001497480">
    <property type="component" value="Unassembled WGS sequence"/>
</dbReference>
<accession>A0AAV1WN55</accession>
<evidence type="ECO:0000313" key="3">
    <source>
        <dbReference type="Proteomes" id="UP001497480"/>
    </source>
</evidence>
<reference evidence="2 3" key="1">
    <citation type="submission" date="2024-03" db="EMBL/GenBank/DDBJ databases">
        <authorList>
            <person name="Martinez-Hernandez J."/>
        </authorList>
    </citation>
    <scope>NUCLEOTIDE SEQUENCE [LARGE SCALE GENOMIC DNA]</scope>
</reference>